<accession>A0A645G011</accession>
<proteinExistence type="predicted"/>
<name>A0A645G011_9ZZZZ</name>
<reference evidence="1" key="1">
    <citation type="submission" date="2019-08" db="EMBL/GenBank/DDBJ databases">
        <authorList>
            <person name="Kucharzyk K."/>
            <person name="Murdoch R.W."/>
            <person name="Higgins S."/>
            <person name="Loffler F."/>
        </authorList>
    </citation>
    <scope>NUCLEOTIDE SEQUENCE</scope>
</reference>
<organism evidence="1">
    <name type="scientific">bioreactor metagenome</name>
    <dbReference type="NCBI Taxonomy" id="1076179"/>
    <lineage>
        <taxon>unclassified sequences</taxon>
        <taxon>metagenomes</taxon>
        <taxon>ecological metagenomes</taxon>
    </lineage>
</organism>
<evidence type="ECO:0000313" key="1">
    <source>
        <dbReference type="EMBL" id="MPN17503.1"/>
    </source>
</evidence>
<sequence>MEGKAIAGDGDDCVCELRKLEGAHHVFARALVLVFIVQRNGGAEAVDILEIDIRKIIGDGLTLCACGNFGHFDGHVCALVGVFRLFHLAGGELLGIFSAE</sequence>
<comment type="caution">
    <text evidence="1">The sequence shown here is derived from an EMBL/GenBank/DDBJ whole genome shotgun (WGS) entry which is preliminary data.</text>
</comment>
<dbReference type="AlphaFoldDB" id="A0A645G011"/>
<protein>
    <submittedName>
        <fullName evidence="1">Uncharacterized protein</fullName>
    </submittedName>
</protein>
<dbReference type="EMBL" id="VSSQ01064654">
    <property type="protein sequence ID" value="MPN17503.1"/>
    <property type="molecule type" value="Genomic_DNA"/>
</dbReference>
<gene>
    <name evidence="1" type="ORF">SDC9_164857</name>
</gene>